<dbReference type="EMBL" id="JBHUOK010000032">
    <property type="protein sequence ID" value="MFD2791211.1"/>
    <property type="molecule type" value="Genomic_DNA"/>
</dbReference>
<name>A0ABW5VJQ4_9FLAO</name>
<dbReference type="SMART" id="SM00710">
    <property type="entry name" value="PbH1"/>
    <property type="match status" value="4"/>
</dbReference>
<dbReference type="InterPro" id="IPR011050">
    <property type="entry name" value="Pectin_lyase_fold/virulence"/>
</dbReference>
<protein>
    <recommendedName>
        <fullName evidence="3">Right handed beta helix region</fullName>
    </recommendedName>
</protein>
<proteinExistence type="predicted"/>
<reference evidence="2" key="1">
    <citation type="journal article" date="2019" name="Int. J. Syst. Evol. Microbiol.">
        <title>The Global Catalogue of Microorganisms (GCM) 10K type strain sequencing project: providing services to taxonomists for standard genome sequencing and annotation.</title>
        <authorList>
            <consortium name="The Broad Institute Genomics Platform"/>
            <consortium name="The Broad Institute Genome Sequencing Center for Infectious Disease"/>
            <person name="Wu L."/>
            <person name="Ma J."/>
        </authorList>
    </citation>
    <scope>NUCLEOTIDE SEQUENCE [LARGE SCALE GENOMIC DNA]</scope>
    <source>
        <strain evidence="2">KCTC 52924</strain>
    </source>
</reference>
<dbReference type="Gene3D" id="2.160.20.10">
    <property type="entry name" value="Single-stranded right-handed beta-helix, Pectin lyase-like"/>
    <property type="match status" value="2"/>
</dbReference>
<evidence type="ECO:0008006" key="3">
    <source>
        <dbReference type="Google" id="ProtNLM"/>
    </source>
</evidence>
<dbReference type="InterPro" id="IPR006626">
    <property type="entry name" value="PbH1"/>
</dbReference>
<keyword evidence="2" id="KW-1185">Reference proteome</keyword>
<dbReference type="Proteomes" id="UP001597532">
    <property type="component" value="Unassembled WGS sequence"/>
</dbReference>
<dbReference type="InterPro" id="IPR012334">
    <property type="entry name" value="Pectin_lyas_fold"/>
</dbReference>
<sequence length="590" mass="65728">MNTNYKVYLGIFFLMFCLPFIASGQAKKSDCKIIKATEFGAFPNDEKDDTEALRRAVRSAASYLECAILYIEPGIYHISDPLALKIQEEAMSGKLGANPQDKLFIPNQEYAIGLDFEGAENLVIEAAGVQLLCDGWMEPLSFRNAKNITLNGITIDYKRRPNNQGEVMALGSDYVEVCFTDKEMLQHEQVVLRIMVFDKEKNAFTGAGVYHEKMEFVAPNTVRFYGKKIRNQSGIGNMLLTFSGYHYRPAILIYKTQNIELNHVTIHSQAGMGIVGHLSENITMNHLRVVPSEGRYASTNTDATHFATNRGLIRFNGCEFAGQGDDATNVHTYYVSITNTSKEGYYDIMVDRNNYTHSSYLDEPTEGDIMALVDKNTMDELDYVRVRRFWSYPLQDKVRIQFDGTLPEKIEDYYLINISASPRLEFVNNTIRSHRARSVLVKTRKVLIQDNSFENTTGTAIHLGVEGDWGEGPASEDVVISGNEFTNCGLGGANDGTLDGASAIALHVKAKNTSVQGLHKRILIYDNTIDGGQHAIVVRGSEDVTLRNNVFKNIDGDPIIIGSSKRVSAFDNKGAETLNTDVNVPILPNL</sequence>
<evidence type="ECO:0000313" key="2">
    <source>
        <dbReference type="Proteomes" id="UP001597532"/>
    </source>
</evidence>
<organism evidence="1 2">
    <name type="scientific">Arenibacter antarcticus</name>
    <dbReference type="NCBI Taxonomy" id="2040469"/>
    <lineage>
        <taxon>Bacteria</taxon>
        <taxon>Pseudomonadati</taxon>
        <taxon>Bacteroidota</taxon>
        <taxon>Flavobacteriia</taxon>
        <taxon>Flavobacteriales</taxon>
        <taxon>Flavobacteriaceae</taxon>
        <taxon>Arenibacter</taxon>
    </lineage>
</organism>
<dbReference type="SUPFAM" id="SSF51126">
    <property type="entry name" value="Pectin lyase-like"/>
    <property type="match status" value="1"/>
</dbReference>
<gene>
    <name evidence="1" type="ORF">ACFS1K_15650</name>
</gene>
<comment type="caution">
    <text evidence="1">The sequence shown here is derived from an EMBL/GenBank/DDBJ whole genome shotgun (WGS) entry which is preliminary data.</text>
</comment>
<evidence type="ECO:0000313" key="1">
    <source>
        <dbReference type="EMBL" id="MFD2791211.1"/>
    </source>
</evidence>
<dbReference type="RefSeq" id="WP_251806414.1">
    <property type="nucleotide sequence ID" value="NZ_CP166679.1"/>
</dbReference>
<accession>A0ABW5VJQ4</accession>